<keyword evidence="3" id="KW-0378">Hydrolase</keyword>
<keyword evidence="2" id="KW-0540">Nuclease</keyword>
<feature type="domain" description="VRR-NUC" evidence="4">
    <location>
        <begin position="5"/>
        <end position="42"/>
    </location>
</feature>
<evidence type="ECO:0000256" key="1">
    <source>
        <dbReference type="ARBA" id="ARBA00001946"/>
    </source>
</evidence>
<dbReference type="InterPro" id="IPR011856">
    <property type="entry name" value="tRNA_endonuc-like_dom_sf"/>
</dbReference>
<dbReference type="InterPro" id="IPR014883">
    <property type="entry name" value="VRR_NUC"/>
</dbReference>
<evidence type="ECO:0000256" key="2">
    <source>
        <dbReference type="ARBA" id="ARBA00022722"/>
    </source>
</evidence>
<dbReference type="AlphaFoldDB" id="A0A7Y0U019"/>
<dbReference type="Proteomes" id="UP000578252">
    <property type="component" value="Unassembled WGS sequence"/>
</dbReference>
<protein>
    <submittedName>
        <fullName evidence="5">VRR-NUC domain-containing protein</fullName>
    </submittedName>
</protein>
<dbReference type="EMBL" id="JABCUR010000002">
    <property type="protein sequence ID" value="NMW64455.1"/>
    <property type="molecule type" value="Genomic_DNA"/>
</dbReference>
<dbReference type="GO" id="GO:0016788">
    <property type="term" value="F:hydrolase activity, acting on ester bonds"/>
    <property type="evidence" value="ECO:0007669"/>
    <property type="project" value="InterPro"/>
</dbReference>
<sequence>MPGGIVIFVELKTPTGRLSPRQKKVIQTIKTLQANVRVVYSKKDIDLLMSDYRIGVLE</sequence>
<proteinExistence type="predicted"/>
<organism evidence="5 6">
    <name type="scientific">Mobiluncus mulieris</name>
    <dbReference type="NCBI Taxonomy" id="2052"/>
    <lineage>
        <taxon>Bacteria</taxon>
        <taxon>Bacillati</taxon>
        <taxon>Actinomycetota</taxon>
        <taxon>Actinomycetes</taxon>
        <taxon>Actinomycetales</taxon>
        <taxon>Actinomycetaceae</taxon>
        <taxon>Mobiluncus</taxon>
    </lineage>
</organism>
<dbReference type="GO" id="GO:0004518">
    <property type="term" value="F:nuclease activity"/>
    <property type="evidence" value="ECO:0007669"/>
    <property type="project" value="UniProtKB-KW"/>
</dbReference>
<dbReference type="Pfam" id="PF08774">
    <property type="entry name" value="VRR_NUC"/>
    <property type="match status" value="1"/>
</dbReference>
<evidence type="ECO:0000313" key="6">
    <source>
        <dbReference type="Proteomes" id="UP000578252"/>
    </source>
</evidence>
<evidence type="ECO:0000256" key="3">
    <source>
        <dbReference type="ARBA" id="ARBA00022801"/>
    </source>
</evidence>
<accession>A0A7Y0U019</accession>
<dbReference type="GO" id="GO:0003676">
    <property type="term" value="F:nucleic acid binding"/>
    <property type="evidence" value="ECO:0007669"/>
    <property type="project" value="InterPro"/>
</dbReference>
<dbReference type="Gene3D" id="3.40.1350.10">
    <property type="match status" value="1"/>
</dbReference>
<reference evidence="5 6" key="1">
    <citation type="submission" date="2020-04" db="EMBL/GenBank/DDBJ databases">
        <title>Antimicrobial susceptibility and clonality of vaginal-derived multi-drug resistant Mobiluncus isolates in China.</title>
        <authorList>
            <person name="Zhang X."/>
        </authorList>
    </citation>
    <scope>NUCLEOTIDE SEQUENCE [LARGE SCALE GENOMIC DNA]</scope>
    <source>
        <strain evidence="5 6">13</strain>
    </source>
</reference>
<comment type="caution">
    <text evidence="5">The sequence shown here is derived from an EMBL/GenBank/DDBJ whole genome shotgun (WGS) entry which is preliminary data.</text>
</comment>
<evidence type="ECO:0000313" key="5">
    <source>
        <dbReference type="EMBL" id="NMW64455.1"/>
    </source>
</evidence>
<evidence type="ECO:0000259" key="4">
    <source>
        <dbReference type="Pfam" id="PF08774"/>
    </source>
</evidence>
<gene>
    <name evidence="5" type="ORF">HHJ78_02650</name>
</gene>
<name>A0A7Y0U019_9ACTO</name>
<comment type="cofactor">
    <cofactor evidence="1">
        <name>Mg(2+)</name>
        <dbReference type="ChEBI" id="CHEBI:18420"/>
    </cofactor>
</comment>